<dbReference type="SUPFAM" id="SSF82185">
    <property type="entry name" value="Histone H3 K4-specific methyltransferase SET7/9 N-terminal domain"/>
    <property type="match status" value="1"/>
</dbReference>
<evidence type="ECO:0000313" key="1">
    <source>
        <dbReference type="EMBL" id="CEN36082.1"/>
    </source>
</evidence>
<protein>
    <recommendedName>
        <fullName evidence="5">MORN repeat variant</fullName>
    </recommendedName>
</protein>
<dbReference type="Pfam" id="PF07661">
    <property type="entry name" value="MORN_2"/>
    <property type="match status" value="2"/>
</dbReference>
<gene>
    <name evidence="2" type="ORF">CCAN11_2490018</name>
    <name evidence="1" type="ORF">CCAN12_640040</name>
</gene>
<name>A0A0B7HDW0_9FLAO</name>
<evidence type="ECO:0000313" key="2">
    <source>
        <dbReference type="EMBL" id="CEN52681.1"/>
    </source>
</evidence>
<evidence type="ECO:0000313" key="3">
    <source>
        <dbReference type="Proteomes" id="UP000039370"/>
    </source>
</evidence>
<proteinExistence type="predicted"/>
<evidence type="ECO:0008006" key="5">
    <source>
        <dbReference type="Google" id="ProtNLM"/>
    </source>
</evidence>
<reference evidence="3 4" key="1">
    <citation type="submission" date="2015-01" db="EMBL/GenBank/DDBJ databases">
        <authorList>
            <person name="MANFREDI Pablo"/>
        </authorList>
    </citation>
    <scope>NUCLEOTIDE SEQUENCE [LARGE SCALE GENOMIC DNA]</scope>
    <source>
        <strain evidence="2 3">Cc11</strain>
        <strain evidence="1 4">Cc12</strain>
    </source>
</reference>
<dbReference type="Proteomes" id="UP000044026">
    <property type="component" value="Unassembled WGS sequence"/>
</dbReference>
<sequence>MVFGKYYHQDKDNLLQREVTYVGGNKEGVFKSYYRSGKVASEGFYKNDQMDGLWKYYTEGGKLKKEEVYDQRNLVKSTEY</sequence>
<dbReference type="InterPro" id="IPR011652">
    <property type="entry name" value="MORN_2"/>
</dbReference>
<dbReference type="EMBL" id="CDOK01000167">
    <property type="protein sequence ID" value="CEN52681.1"/>
    <property type="molecule type" value="Genomic_DNA"/>
</dbReference>
<accession>A0A0B7HDW0</accession>
<organism evidence="1 4">
    <name type="scientific">Capnocytophaga canimorsus</name>
    <dbReference type="NCBI Taxonomy" id="28188"/>
    <lineage>
        <taxon>Bacteria</taxon>
        <taxon>Pseudomonadati</taxon>
        <taxon>Bacteroidota</taxon>
        <taxon>Flavobacteriia</taxon>
        <taxon>Flavobacteriales</taxon>
        <taxon>Flavobacteriaceae</taxon>
        <taxon>Capnocytophaga</taxon>
    </lineage>
</organism>
<dbReference type="Gene3D" id="3.90.930.1">
    <property type="match status" value="1"/>
</dbReference>
<dbReference type="EMBL" id="CDOE01000061">
    <property type="protein sequence ID" value="CEN36082.1"/>
    <property type="molecule type" value="Genomic_DNA"/>
</dbReference>
<evidence type="ECO:0000313" key="4">
    <source>
        <dbReference type="Proteomes" id="UP000044026"/>
    </source>
</evidence>
<dbReference type="AlphaFoldDB" id="A0A0B7HDW0"/>
<dbReference type="Proteomes" id="UP000039370">
    <property type="component" value="Unassembled WGS sequence"/>
</dbReference>